<feature type="domain" description="UspA" evidence="1">
    <location>
        <begin position="7"/>
        <end position="39"/>
    </location>
</feature>
<evidence type="ECO:0000313" key="3">
    <source>
        <dbReference type="Proteomes" id="UP000469421"/>
    </source>
</evidence>
<dbReference type="InterPro" id="IPR014729">
    <property type="entry name" value="Rossmann-like_a/b/a_fold"/>
</dbReference>
<dbReference type="InterPro" id="IPR006016">
    <property type="entry name" value="UspA"/>
</dbReference>
<proteinExistence type="predicted"/>
<dbReference type="Gene3D" id="3.40.50.620">
    <property type="entry name" value="HUPs"/>
    <property type="match status" value="1"/>
</dbReference>
<keyword evidence="3" id="KW-1185">Reference proteome</keyword>
<dbReference type="AlphaFoldDB" id="A0A6N7LR14"/>
<dbReference type="RefSeq" id="WP_153501824.1">
    <property type="nucleotide sequence ID" value="NZ_WIRE01000001.1"/>
</dbReference>
<gene>
    <name evidence="2" type="ORF">GFN93_04735</name>
</gene>
<reference evidence="2 3" key="1">
    <citation type="submission" date="2019-10" db="EMBL/GenBank/DDBJ databases">
        <title>Alcanivorax sp.PA15-N-34 draft genome sequence.</title>
        <authorList>
            <person name="Liao X."/>
            <person name="Shao Z."/>
        </authorList>
    </citation>
    <scope>NUCLEOTIDE SEQUENCE [LARGE SCALE GENOMIC DNA]</scope>
    <source>
        <strain evidence="2 3">PA15-N-34</strain>
    </source>
</reference>
<evidence type="ECO:0000313" key="2">
    <source>
        <dbReference type="EMBL" id="MQX52542.1"/>
    </source>
</evidence>
<protein>
    <recommendedName>
        <fullName evidence="1">UspA domain-containing protein</fullName>
    </recommendedName>
</protein>
<dbReference type="EMBL" id="WIRE01000001">
    <property type="protein sequence ID" value="MQX52542.1"/>
    <property type="molecule type" value="Genomic_DNA"/>
</dbReference>
<dbReference type="SUPFAM" id="SSF52402">
    <property type="entry name" value="Adenine nucleotide alpha hydrolases-like"/>
    <property type="match status" value="1"/>
</dbReference>
<sequence length="44" mass="5113">MTPDIPIIERRRQSSLERLLLGSVADYVTRHANQPLLIMPPREE</sequence>
<dbReference type="Proteomes" id="UP000469421">
    <property type="component" value="Unassembled WGS sequence"/>
</dbReference>
<accession>A0A6N7LR14</accession>
<dbReference type="Pfam" id="PF00582">
    <property type="entry name" value="Usp"/>
    <property type="match status" value="1"/>
</dbReference>
<name>A0A6N7LR14_9GAMM</name>
<evidence type="ECO:0000259" key="1">
    <source>
        <dbReference type="Pfam" id="PF00582"/>
    </source>
</evidence>
<comment type="caution">
    <text evidence="2">The sequence shown here is derived from an EMBL/GenBank/DDBJ whole genome shotgun (WGS) entry which is preliminary data.</text>
</comment>
<organism evidence="2 3">
    <name type="scientific">Alcanivorax sediminis</name>
    <dbReference type="NCBI Taxonomy" id="2663008"/>
    <lineage>
        <taxon>Bacteria</taxon>
        <taxon>Pseudomonadati</taxon>
        <taxon>Pseudomonadota</taxon>
        <taxon>Gammaproteobacteria</taxon>
        <taxon>Oceanospirillales</taxon>
        <taxon>Alcanivoracaceae</taxon>
        <taxon>Alcanivorax</taxon>
    </lineage>
</organism>